<dbReference type="Proteomes" id="UP000177310">
    <property type="component" value="Unassembled WGS sequence"/>
</dbReference>
<dbReference type="InterPro" id="IPR015867">
    <property type="entry name" value="N-reg_PII/ATP_PRibTrfase_C"/>
</dbReference>
<sequence length="102" mass="11364">MLVVINVTCRNRKEATVIARALLKKKLVACVNLAPVDSVYWWENKLVTSRETALACKTVARNVHAAMKLIEQLHSYGVPVITVEKVIANKKALDWAANVTNH</sequence>
<proteinExistence type="inferred from homology"/>
<evidence type="ECO:0000313" key="2">
    <source>
        <dbReference type="EMBL" id="OGY51474.1"/>
    </source>
</evidence>
<evidence type="ECO:0000313" key="3">
    <source>
        <dbReference type="Proteomes" id="UP000177310"/>
    </source>
</evidence>
<protein>
    <recommendedName>
        <fullName evidence="4">Divalent-cation tolerance protein CutA</fullName>
    </recommendedName>
</protein>
<gene>
    <name evidence="2" type="ORF">A3J59_04580</name>
</gene>
<name>A0A1G1YGV4_9BACT</name>
<reference evidence="2 3" key="1">
    <citation type="journal article" date="2016" name="Nat. Commun.">
        <title>Thousands of microbial genomes shed light on interconnected biogeochemical processes in an aquifer system.</title>
        <authorList>
            <person name="Anantharaman K."/>
            <person name="Brown C.T."/>
            <person name="Hug L.A."/>
            <person name="Sharon I."/>
            <person name="Castelle C.J."/>
            <person name="Probst A.J."/>
            <person name="Thomas B.C."/>
            <person name="Singh A."/>
            <person name="Wilkins M.J."/>
            <person name="Karaoz U."/>
            <person name="Brodie E.L."/>
            <person name="Williams K.H."/>
            <person name="Hubbard S.S."/>
            <person name="Banfield J.F."/>
        </authorList>
    </citation>
    <scope>NUCLEOTIDE SEQUENCE [LARGE SCALE GENOMIC DNA]</scope>
</reference>
<dbReference type="GO" id="GO:0005507">
    <property type="term" value="F:copper ion binding"/>
    <property type="evidence" value="ECO:0007669"/>
    <property type="project" value="TreeGrafter"/>
</dbReference>
<dbReference type="GO" id="GO:0010038">
    <property type="term" value="P:response to metal ion"/>
    <property type="evidence" value="ECO:0007669"/>
    <property type="project" value="InterPro"/>
</dbReference>
<accession>A0A1G1YGV4</accession>
<dbReference type="PANTHER" id="PTHR23419:SF8">
    <property type="entry name" value="FI09726P"/>
    <property type="match status" value="1"/>
</dbReference>
<dbReference type="Pfam" id="PF03091">
    <property type="entry name" value="CutA1"/>
    <property type="match status" value="1"/>
</dbReference>
<dbReference type="SUPFAM" id="SSF54913">
    <property type="entry name" value="GlnB-like"/>
    <property type="match status" value="1"/>
</dbReference>
<dbReference type="AlphaFoldDB" id="A0A1G1YGV4"/>
<dbReference type="STRING" id="1797542.A3J59_04580"/>
<comment type="similarity">
    <text evidence="1">Belongs to the CutA family.</text>
</comment>
<dbReference type="PANTHER" id="PTHR23419">
    <property type="entry name" value="DIVALENT CATION TOLERANCE CUTA-RELATED"/>
    <property type="match status" value="1"/>
</dbReference>
<evidence type="ECO:0000256" key="1">
    <source>
        <dbReference type="ARBA" id="ARBA00010169"/>
    </source>
</evidence>
<organism evidence="2 3">
    <name type="scientific">Candidatus Buchananbacteria bacterium RIFCSPHIGHO2_02_FULL_56_16</name>
    <dbReference type="NCBI Taxonomy" id="1797542"/>
    <lineage>
        <taxon>Bacteria</taxon>
        <taxon>Candidatus Buchananiibacteriota</taxon>
    </lineage>
</organism>
<dbReference type="Gene3D" id="3.30.70.120">
    <property type="match status" value="1"/>
</dbReference>
<dbReference type="EMBL" id="MHIL01000018">
    <property type="protein sequence ID" value="OGY51474.1"/>
    <property type="molecule type" value="Genomic_DNA"/>
</dbReference>
<evidence type="ECO:0008006" key="4">
    <source>
        <dbReference type="Google" id="ProtNLM"/>
    </source>
</evidence>
<dbReference type="InterPro" id="IPR011322">
    <property type="entry name" value="N-reg_PII-like_a/b"/>
</dbReference>
<dbReference type="InterPro" id="IPR004323">
    <property type="entry name" value="Ion_tolerance_CutA"/>
</dbReference>
<comment type="caution">
    <text evidence="2">The sequence shown here is derived from an EMBL/GenBank/DDBJ whole genome shotgun (WGS) entry which is preliminary data.</text>
</comment>